<keyword evidence="2 5" id="KW-0560">Oxidoreductase</keyword>
<dbReference type="PANTHER" id="PTHR43774:SF1">
    <property type="entry name" value="PEPTIDE METHIONINE SULFOXIDE REDUCTASE MSRA 2"/>
    <property type="match status" value="1"/>
</dbReference>
<evidence type="ECO:0000259" key="6">
    <source>
        <dbReference type="Pfam" id="PF01625"/>
    </source>
</evidence>
<dbReference type="PATRIC" id="fig|1184387.3.peg.911"/>
<protein>
    <recommendedName>
        <fullName evidence="5">Peptide methionine sulfoxide reductase MsrA</fullName>
        <shortName evidence="5">Protein-methionine-S-oxide reductase</shortName>
        <ecNumber evidence="5">1.8.4.11</ecNumber>
    </recommendedName>
    <alternativeName>
        <fullName evidence="5">Peptide-methionine (S)-S-oxide reductase</fullName>
        <shortName evidence="5">Peptide Met(O) reductase</shortName>
    </alternativeName>
</protein>
<dbReference type="EC" id="1.8.4.11" evidence="5"/>
<dbReference type="InterPro" id="IPR002569">
    <property type="entry name" value="Met_Sox_Rdtase_MsrA_dom"/>
</dbReference>
<gene>
    <name evidence="5" type="primary">msrA</name>
    <name evidence="7" type="ORF">XD94_0561</name>
</gene>
<organism evidence="7 8">
    <name type="scientific">Mesotoga prima</name>
    <dbReference type="NCBI Taxonomy" id="1184387"/>
    <lineage>
        <taxon>Bacteria</taxon>
        <taxon>Thermotogati</taxon>
        <taxon>Thermotogota</taxon>
        <taxon>Thermotogae</taxon>
        <taxon>Kosmotogales</taxon>
        <taxon>Kosmotogaceae</taxon>
        <taxon>Mesotoga</taxon>
    </lineage>
</organism>
<evidence type="ECO:0000256" key="1">
    <source>
        <dbReference type="ARBA" id="ARBA00005591"/>
    </source>
</evidence>
<dbReference type="AlphaFoldDB" id="A0A124FYI2"/>
<dbReference type="Gene3D" id="3.30.1060.10">
    <property type="entry name" value="Peptide methionine sulphoxide reductase MsrA"/>
    <property type="match status" value="1"/>
</dbReference>
<comment type="caution">
    <text evidence="7">The sequence shown here is derived from an EMBL/GenBank/DDBJ whole genome shotgun (WGS) entry which is preliminary data.</text>
</comment>
<dbReference type="Proteomes" id="UP000054092">
    <property type="component" value="Unassembled WGS sequence"/>
</dbReference>
<reference evidence="8" key="1">
    <citation type="journal article" date="2015" name="MBio">
        <title>Genome-Resolved Metagenomic Analysis Reveals Roles for Candidate Phyla and Other Microbial Community Members in Biogeochemical Transformations in Oil Reservoirs.</title>
        <authorList>
            <person name="Hu P."/>
            <person name="Tom L."/>
            <person name="Singh A."/>
            <person name="Thomas B.C."/>
            <person name="Baker B.J."/>
            <person name="Piceno Y.M."/>
            <person name="Andersen G.L."/>
            <person name="Banfield J.F."/>
        </authorList>
    </citation>
    <scope>NUCLEOTIDE SEQUENCE [LARGE SCALE GENOMIC DNA]</scope>
</reference>
<dbReference type="NCBIfam" id="TIGR00401">
    <property type="entry name" value="msrA"/>
    <property type="match status" value="1"/>
</dbReference>
<dbReference type="Pfam" id="PF01625">
    <property type="entry name" value="PMSR"/>
    <property type="match status" value="1"/>
</dbReference>
<dbReference type="HAMAP" id="MF_01401">
    <property type="entry name" value="MsrA"/>
    <property type="match status" value="1"/>
</dbReference>
<accession>A0A124FYI2</accession>
<comment type="catalytic activity">
    <reaction evidence="3 5">
        <text>L-methionyl-[protein] + [thioredoxin]-disulfide + H2O = L-methionyl-(S)-S-oxide-[protein] + [thioredoxin]-dithiol</text>
        <dbReference type="Rhea" id="RHEA:14217"/>
        <dbReference type="Rhea" id="RHEA-COMP:10698"/>
        <dbReference type="Rhea" id="RHEA-COMP:10700"/>
        <dbReference type="Rhea" id="RHEA-COMP:12313"/>
        <dbReference type="Rhea" id="RHEA-COMP:12315"/>
        <dbReference type="ChEBI" id="CHEBI:15377"/>
        <dbReference type="ChEBI" id="CHEBI:16044"/>
        <dbReference type="ChEBI" id="CHEBI:29950"/>
        <dbReference type="ChEBI" id="CHEBI:44120"/>
        <dbReference type="ChEBI" id="CHEBI:50058"/>
        <dbReference type="EC" id="1.8.4.11"/>
    </reaction>
</comment>
<evidence type="ECO:0000313" key="7">
    <source>
        <dbReference type="EMBL" id="KUK81236.1"/>
    </source>
</evidence>
<evidence type="ECO:0000256" key="4">
    <source>
        <dbReference type="ARBA" id="ARBA00048782"/>
    </source>
</evidence>
<dbReference type="PANTHER" id="PTHR43774">
    <property type="entry name" value="PEPTIDE METHIONINE SULFOXIDE REDUCTASE"/>
    <property type="match status" value="1"/>
</dbReference>
<feature type="active site" evidence="5">
    <location>
        <position position="44"/>
    </location>
</feature>
<evidence type="ECO:0000256" key="3">
    <source>
        <dbReference type="ARBA" id="ARBA00047806"/>
    </source>
</evidence>
<comment type="function">
    <text evidence="5">Has an important function as a repair enzyme for proteins that have been inactivated by oxidation. Catalyzes the reversible oxidation-reduction of methionine sulfoxide in proteins to methionine.</text>
</comment>
<comment type="catalytic activity">
    <reaction evidence="4 5">
        <text>[thioredoxin]-disulfide + L-methionine + H2O = L-methionine (S)-S-oxide + [thioredoxin]-dithiol</text>
        <dbReference type="Rhea" id="RHEA:19993"/>
        <dbReference type="Rhea" id="RHEA-COMP:10698"/>
        <dbReference type="Rhea" id="RHEA-COMP:10700"/>
        <dbReference type="ChEBI" id="CHEBI:15377"/>
        <dbReference type="ChEBI" id="CHEBI:29950"/>
        <dbReference type="ChEBI" id="CHEBI:50058"/>
        <dbReference type="ChEBI" id="CHEBI:57844"/>
        <dbReference type="ChEBI" id="CHEBI:58772"/>
        <dbReference type="EC" id="1.8.4.11"/>
    </reaction>
</comment>
<dbReference type="GO" id="GO:0033744">
    <property type="term" value="F:L-methionine:thioredoxin-disulfide S-oxidoreductase activity"/>
    <property type="evidence" value="ECO:0007669"/>
    <property type="project" value="RHEA"/>
</dbReference>
<dbReference type="SUPFAM" id="SSF55068">
    <property type="entry name" value="Peptide methionine sulfoxide reductase"/>
    <property type="match status" value="1"/>
</dbReference>
<evidence type="ECO:0000256" key="5">
    <source>
        <dbReference type="HAMAP-Rule" id="MF_01401"/>
    </source>
</evidence>
<evidence type="ECO:0000256" key="2">
    <source>
        <dbReference type="ARBA" id="ARBA00023002"/>
    </source>
</evidence>
<feature type="domain" description="Peptide methionine sulphoxide reductase MsrA" evidence="6">
    <location>
        <begin position="37"/>
        <end position="173"/>
    </location>
</feature>
<dbReference type="EMBL" id="LGGP01000072">
    <property type="protein sequence ID" value="KUK81236.1"/>
    <property type="molecule type" value="Genomic_DNA"/>
</dbReference>
<dbReference type="GO" id="GO:0008113">
    <property type="term" value="F:peptide-methionine (S)-S-oxide reductase activity"/>
    <property type="evidence" value="ECO:0007669"/>
    <property type="project" value="UniProtKB-UniRule"/>
</dbReference>
<dbReference type="FunFam" id="3.30.1060.10:FF:000004">
    <property type="entry name" value="Peptide methionine sulfoxide reductase A5"/>
    <property type="match status" value="1"/>
</dbReference>
<proteinExistence type="inferred from homology"/>
<dbReference type="InterPro" id="IPR036509">
    <property type="entry name" value="Met_Sox_Rdtase_MsrA_sf"/>
</dbReference>
<comment type="similarity">
    <text evidence="1 5">Belongs to the MsrA Met sulfoxide reductase family.</text>
</comment>
<sequence length="233" mass="26717">MKRIVSIMFLLALIGVFTMASSEIPVVDANLPEKLETATFGLGCFWGSEAVFGGIRGVYRTSVGYAGGTKVNPSYYSLGDHTEVVQIEFDPSVISYEELLGLFWQSHNSYVNYKVQYMSLILYHNEQQKEIAERFIDLKENETGRKAATEVSRMTEFYRGEDYHLKFYLQRDKEILNDLLRYYEDIFALNDSTVAARLNSLLAGKGDPDLMKNEYEGYGLQDRALEKVRKILY</sequence>
<name>A0A124FYI2_9BACT</name>
<evidence type="ECO:0000313" key="8">
    <source>
        <dbReference type="Proteomes" id="UP000054092"/>
    </source>
</evidence>